<dbReference type="AlphaFoldDB" id="A0AA48HF51"/>
<accession>A0AA48HF51</accession>
<comment type="similarity">
    <text evidence="2 12">Belongs to the RNA methyltransferase RsmE family.</text>
</comment>
<dbReference type="PANTHER" id="PTHR30027:SF3">
    <property type="entry name" value="16S RRNA (URACIL(1498)-N(3))-METHYLTRANSFERASE"/>
    <property type="match status" value="1"/>
</dbReference>
<keyword evidence="16" id="KW-1185">Reference proteome</keyword>
<evidence type="ECO:0000256" key="1">
    <source>
        <dbReference type="ARBA" id="ARBA00004496"/>
    </source>
</evidence>
<dbReference type="FunFam" id="3.40.1280.10:FF:000007">
    <property type="entry name" value="Ribosomal RNA small subunit methyltransferase E"/>
    <property type="match status" value="1"/>
</dbReference>
<evidence type="ECO:0000259" key="13">
    <source>
        <dbReference type="Pfam" id="PF04452"/>
    </source>
</evidence>
<dbReference type="InterPro" id="IPR006700">
    <property type="entry name" value="RsmE"/>
</dbReference>
<name>A0AA48HF51_9ALTE</name>
<dbReference type="Proteomes" id="UP001333710">
    <property type="component" value="Chromosome"/>
</dbReference>
<evidence type="ECO:0000256" key="2">
    <source>
        <dbReference type="ARBA" id="ARBA00005528"/>
    </source>
</evidence>
<reference evidence="15" key="1">
    <citation type="submission" date="2023-01" db="EMBL/GenBank/DDBJ databases">
        <title>Complete genome sequence of Planctobacterium marinum strain Dej080120_11.</title>
        <authorList>
            <person name="Ueki S."/>
            <person name="Maruyama F."/>
        </authorList>
    </citation>
    <scope>NUCLEOTIDE SEQUENCE</scope>
    <source>
        <strain evidence="15">Dej080120_11</strain>
    </source>
</reference>
<dbReference type="InterPro" id="IPR029026">
    <property type="entry name" value="tRNA_m1G_MTases_N"/>
</dbReference>
<dbReference type="InterPro" id="IPR046886">
    <property type="entry name" value="RsmE_MTase_dom"/>
</dbReference>
<evidence type="ECO:0000259" key="14">
    <source>
        <dbReference type="Pfam" id="PF20260"/>
    </source>
</evidence>
<dbReference type="PANTHER" id="PTHR30027">
    <property type="entry name" value="RIBOSOMAL RNA SMALL SUBUNIT METHYLTRANSFERASE E"/>
    <property type="match status" value="1"/>
</dbReference>
<dbReference type="CDD" id="cd18084">
    <property type="entry name" value="RsmE-like"/>
    <property type="match status" value="1"/>
</dbReference>
<protein>
    <recommendedName>
        <fullName evidence="4 12">Ribosomal RNA small subunit methyltransferase E</fullName>
        <ecNumber evidence="3 12">2.1.1.193</ecNumber>
    </recommendedName>
</protein>
<evidence type="ECO:0000256" key="10">
    <source>
        <dbReference type="ARBA" id="ARBA00025699"/>
    </source>
</evidence>
<dbReference type="InterPro" id="IPR015947">
    <property type="entry name" value="PUA-like_sf"/>
</dbReference>
<dbReference type="EC" id="2.1.1.193" evidence="3 12"/>
<dbReference type="GO" id="GO:0005737">
    <property type="term" value="C:cytoplasm"/>
    <property type="evidence" value="ECO:0007669"/>
    <property type="project" value="UniProtKB-SubCell"/>
</dbReference>
<dbReference type="NCBIfam" id="NF008692">
    <property type="entry name" value="PRK11713.1-5"/>
    <property type="match status" value="1"/>
</dbReference>
<keyword evidence="9 12" id="KW-0949">S-adenosyl-L-methionine</keyword>
<dbReference type="InterPro" id="IPR046887">
    <property type="entry name" value="RsmE_PUA-like"/>
</dbReference>
<keyword evidence="5 12" id="KW-0963">Cytoplasm</keyword>
<sequence>MRIPRIYYPDTLQTDTQIALPKDSAIHISTVLRLKPGHPIVMFNGDGNEYSGEIVETSKRATTVAVSAKLGICVESPLSTHLAQGVSKGERMDLVMQKSVELGVTDITPIITERCPVKLSEERWQKKIQHWQKIIISACEQSGRNTLPTLHQPVSFQTWVQQSTNQLRLMLHPQASQRLNQLRLPTEGVRLLIGPEGGLSDAEIYQAREFGYEEVLMGPRILRTETAALAALAILQAGFGDI</sequence>
<evidence type="ECO:0000256" key="4">
    <source>
        <dbReference type="ARBA" id="ARBA00013673"/>
    </source>
</evidence>
<dbReference type="SUPFAM" id="SSF88697">
    <property type="entry name" value="PUA domain-like"/>
    <property type="match status" value="1"/>
</dbReference>
<dbReference type="Pfam" id="PF04452">
    <property type="entry name" value="Methyltrans_RNA"/>
    <property type="match status" value="1"/>
</dbReference>
<dbReference type="KEGG" id="pmaw:MACH26_13340"/>
<evidence type="ECO:0000313" key="16">
    <source>
        <dbReference type="Proteomes" id="UP001333710"/>
    </source>
</evidence>
<evidence type="ECO:0000256" key="7">
    <source>
        <dbReference type="ARBA" id="ARBA00022603"/>
    </source>
</evidence>
<comment type="subcellular location">
    <subcellularLocation>
        <location evidence="1 12">Cytoplasm</location>
    </subcellularLocation>
</comment>
<feature type="domain" description="Ribosomal RNA small subunit methyltransferase E PUA-like" evidence="14">
    <location>
        <begin position="23"/>
        <end position="61"/>
    </location>
</feature>
<dbReference type="RefSeq" id="WP_338291808.1">
    <property type="nucleotide sequence ID" value="NZ_AP027272.1"/>
</dbReference>
<evidence type="ECO:0000256" key="12">
    <source>
        <dbReference type="PIRNR" id="PIRNR015601"/>
    </source>
</evidence>
<dbReference type="PIRSF" id="PIRSF015601">
    <property type="entry name" value="MTase_slr0722"/>
    <property type="match status" value="1"/>
</dbReference>
<dbReference type="GO" id="GO:0070042">
    <property type="term" value="F:rRNA (uridine-N3-)-methyltransferase activity"/>
    <property type="evidence" value="ECO:0007669"/>
    <property type="project" value="TreeGrafter"/>
</dbReference>
<evidence type="ECO:0000256" key="6">
    <source>
        <dbReference type="ARBA" id="ARBA00022552"/>
    </source>
</evidence>
<keyword evidence="8 12" id="KW-0808">Transferase</keyword>
<organism evidence="15 16">
    <name type="scientific">Planctobacterium marinum</name>
    <dbReference type="NCBI Taxonomy" id="1631968"/>
    <lineage>
        <taxon>Bacteria</taxon>
        <taxon>Pseudomonadati</taxon>
        <taxon>Pseudomonadota</taxon>
        <taxon>Gammaproteobacteria</taxon>
        <taxon>Alteromonadales</taxon>
        <taxon>Alteromonadaceae</taxon>
        <taxon>Planctobacterium</taxon>
    </lineage>
</organism>
<keyword evidence="7 12" id="KW-0489">Methyltransferase</keyword>
<dbReference type="InterPro" id="IPR029028">
    <property type="entry name" value="Alpha/beta_knot_MTases"/>
</dbReference>
<dbReference type="Gene3D" id="2.40.240.20">
    <property type="entry name" value="Hypothetical PUA domain-like, domain 1"/>
    <property type="match status" value="1"/>
</dbReference>
<feature type="domain" description="Ribosomal RNA small subunit methyltransferase E methyltransferase" evidence="13">
    <location>
        <begin position="75"/>
        <end position="236"/>
    </location>
</feature>
<dbReference type="SUPFAM" id="SSF75217">
    <property type="entry name" value="alpha/beta knot"/>
    <property type="match status" value="1"/>
</dbReference>
<evidence type="ECO:0000256" key="3">
    <source>
        <dbReference type="ARBA" id="ARBA00012328"/>
    </source>
</evidence>
<evidence type="ECO:0000256" key="9">
    <source>
        <dbReference type="ARBA" id="ARBA00022691"/>
    </source>
</evidence>
<gene>
    <name evidence="15" type="ORF">MACH26_13340</name>
</gene>
<evidence type="ECO:0000256" key="8">
    <source>
        <dbReference type="ARBA" id="ARBA00022679"/>
    </source>
</evidence>
<evidence type="ECO:0000256" key="11">
    <source>
        <dbReference type="ARBA" id="ARBA00047944"/>
    </source>
</evidence>
<dbReference type="Gene3D" id="3.40.1280.10">
    <property type="match status" value="1"/>
</dbReference>
<dbReference type="EMBL" id="AP027272">
    <property type="protein sequence ID" value="BDX05813.1"/>
    <property type="molecule type" value="Genomic_DNA"/>
</dbReference>
<evidence type="ECO:0000313" key="15">
    <source>
        <dbReference type="EMBL" id="BDX05813.1"/>
    </source>
</evidence>
<keyword evidence="6 12" id="KW-0698">rRNA processing</keyword>
<comment type="function">
    <text evidence="10 12">Specifically methylates the N3 position of the uracil ring of uridine 1498 (m3U1498) in 16S rRNA. Acts on the fully assembled 30S ribosomal subunit.</text>
</comment>
<dbReference type="Pfam" id="PF20260">
    <property type="entry name" value="PUA_4"/>
    <property type="match status" value="1"/>
</dbReference>
<proteinExistence type="inferred from homology"/>
<dbReference type="GO" id="GO:0070475">
    <property type="term" value="P:rRNA base methylation"/>
    <property type="evidence" value="ECO:0007669"/>
    <property type="project" value="TreeGrafter"/>
</dbReference>
<evidence type="ECO:0000256" key="5">
    <source>
        <dbReference type="ARBA" id="ARBA00022490"/>
    </source>
</evidence>
<comment type="catalytic activity">
    <reaction evidence="11 12">
        <text>uridine(1498) in 16S rRNA + S-adenosyl-L-methionine = N(3)-methyluridine(1498) in 16S rRNA + S-adenosyl-L-homocysteine + H(+)</text>
        <dbReference type="Rhea" id="RHEA:42920"/>
        <dbReference type="Rhea" id="RHEA-COMP:10283"/>
        <dbReference type="Rhea" id="RHEA-COMP:10284"/>
        <dbReference type="ChEBI" id="CHEBI:15378"/>
        <dbReference type="ChEBI" id="CHEBI:57856"/>
        <dbReference type="ChEBI" id="CHEBI:59789"/>
        <dbReference type="ChEBI" id="CHEBI:65315"/>
        <dbReference type="ChEBI" id="CHEBI:74502"/>
        <dbReference type="EC" id="2.1.1.193"/>
    </reaction>
</comment>
<dbReference type="NCBIfam" id="TIGR00046">
    <property type="entry name" value="RsmE family RNA methyltransferase"/>
    <property type="match status" value="1"/>
</dbReference>